<name>A0ABY4N090_9MICO</name>
<dbReference type="Gene3D" id="6.10.250.650">
    <property type="match status" value="1"/>
</dbReference>
<gene>
    <name evidence="2" type="ORF">M3M28_12490</name>
</gene>
<dbReference type="SUPFAM" id="SSF51905">
    <property type="entry name" value="FAD/NAD(P)-binding domain"/>
    <property type="match status" value="1"/>
</dbReference>
<protein>
    <recommendedName>
        <fullName evidence="1">Styrene monooxygenase StyA putative substrate binding domain-containing protein</fullName>
    </recommendedName>
</protein>
<accession>A0ABY4N090</accession>
<reference evidence="2" key="1">
    <citation type="submission" date="2022-05" db="EMBL/GenBank/DDBJ databases">
        <title>Complete genome sequence of toluene-degrading Gulosibacter sediminis strain ACHW.36C.</title>
        <authorList>
            <person name="Wai A.C."/>
            <person name="Lai G.K."/>
            <person name="Griffin S.D."/>
            <person name="Leung F.C."/>
        </authorList>
    </citation>
    <scope>NUCLEOTIDE SEQUENCE [LARGE SCALE GENOMIC DNA]</scope>
    <source>
        <strain evidence="2">ACHW.36C</strain>
    </source>
</reference>
<dbReference type="EMBL" id="CP097160">
    <property type="protein sequence ID" value="UQN14842.1"/>
    <property type="molecule type" value="Genomic_DNA"/>
</dbReference>
<sequence>MPHIAIVGAGVAGLHLGLHLLQQGKQVTILTNRTAQDVFDGRIMNSVSHMHVTQAIENQLGIGDWPDVDGYYYRHHHYNGWGEDREFYGDFTMPSRVIDYRIYLPRLMREFEQRGGELIIRELDRPGIEALTEQYDLVVVSTGKGEIGAMFPKREDKSPYSKPQRHLTLSLWHGVRELDPAGVAVNVVPGVGELLVIPIWSHAGRVTALLFESVPGGPQDVLNSTKQHEDPEGFRQRILDVLETHYPPVFDRVDHDKFALTSDKDVLQGAFAPSLREDFIQLPNGKFLLALGDVHLTLDPVTAQGGNAAANSAKDTAAVFAEDDVYDEHFLRKVARRRAERVEAANDWVNMMIATPGHERIGQFFTAMVYDKALADEFTENFNYPTRQLDLLSSQERVDARTAAILQAASQPA</sequence>
<dbReference type="InterPro" id="IPR036188">
    <property type="entry name" value="FAD/NAD-bd_sf"/>
</dbReference>
<dbReference type="Gene3D" id="3.50.50.60">
    <property type="entry name" value="FAD/NAD(P)-binding domain"/>
    <property type="match status" value="3"/>
</dbReference>
<evidence type="ECO:0000313" key="2">
    <source>
        <dbReference type="EMBL" id="UQN14842.1"/>
    </source>
</evidence>
<dbReference type="InterPro" id="IPR041654">
    <property type="entry name" value="StyA_sbd"/>
</dbReference>
<evidence type="ECO:0000259" key="1">
    <source>
        <dbReference type="Pfam" id="PF17885"/>
    </source>
</evidence>
<dbReference type="Pfam" id="PF17885">
    <property type="entry name" value="Smoa_sbd"/>
    <property type="match status" value="1"/>
</dbReference>
<organism evidence="2">
    <name type="scientific">Gulosibacter sediminis</name>
    <dbReference type="NCBI Taxonomy" id="1729695"/>
    <lineage>
        <taxon>Bacteria</taxon>
        <taxon>Bacillati</taxon>
        <taxon>Actinomycetota</taxon>
        <taxon>Actinomycetes</taxon>
        <taxon>Micrococcales</taxon>
        <taxon>Microbacteriaceae</taxon>
        <taxon>Gulosibacter</taxon>
    </lineage>
</organism>
<proteinExistence type="predicted"/>
<feature type="domain" description="Styrene monooxygenase StyA putative substrate binding" evidence="1">
    <location>
        <begin position="143"/>
        <end position="252"/>
    </location>
</feature>